<dbReference type="InterPro" id="IPR009060">
    <property type="entry name" value="UBA-like_sf"/>
</dbReference>
<dbReference type="AlphaFoldDB" id="A0A1H3FVK9"/>
<comment type="subcellular location">
    <subcellularLocation>
        <location evidence="6 8">Cytoplasm</location>
    </subcellularLocation>
</comment>
<dbReference type="STRING" id="44576.SAMN05421881_101332"/>
<dbReference type="PANTHER" id="PTHR11741:SF0">
    <property type="entry name" value="ELONGATION FACTOR TS, MITOCHONDRIAL"/>
    <property type="match status" value="1"/>
</dbReference>
<dbReference type="InterPro" id="IPR036402">
    <property type="entry name" value="EF-Ts_dimer_sf"/>
</dbReference>
<dbReference type="Proteomes" id="UP000198640">
    <property type="component" value="Unassembled WGS sequence"/>
</dbReference>
<dbReference type="HAMAP" id="MF_00050">
    <property type="entry name" value="EF_Ts"/>
    <property type="match status" value="1"/>
</dbReference>
<evidence type="ECO:0000313" key="10">
    <source>
        <dbReference type="EMBL" id="SDX95001.1"/>
    </source>
</evidence>
<dbReference type="FunFam" id="1.10.286.20:FF:000001">
    <property type="entry name" value="Elongation factor Ts"/>
    <property type="match status" value="1"/>
</dbReference>
<evidence type="ECO:0000256" key="3">
    <source>
        <dbReference type="ARBA" id="ARBA00022490"/>
    </source>
</evidence>
<accession>A0A1H3FVK9</accession>
<dbReference type="Gene3D" id="1.10.286.20">
    <property type="match status" value="1"/>
</dbReference>
<keyword evidence="11" id="KW-1185">Reference proteome</keyword>
<evidence type="ECO:0000259" key="9">
    <source>
        <dbReference type="Pfam" id="PF00889"/>
    </source>
</evidence>
<dbReference type="Gene3D" id="1.10.8.10">
    <property type="entry name" value="DNA helicase RuvA subunit, C-terminal domain"/>
    <property type="match status" value="1"/>
</dbReference>
<dbReference type="SUPFAM" id="SSF46934">
    <property type="entry name" value="UBA-like"/>
    <property type="match status" value="1"/>
</dbReference>
<dbReference type="PROSITE" id="PS01126">
    <property type="entry name" value="EF_TS_1"/>
    <property type="match status" value="1"/>
</dbReference>
<evidence type="ECO:0000256" key="5">
    <source>
        <dbReference type="ARBA" id="ARBA00022917"/>
    </source>
</evidence>
<gene>
    <name evidence="6" type="primary">tsf</name>
    <name evidence="10" type="ORF">SAMN05421881_101332</name>
</gene>
<keyword evidence="4 6" id="KW-0251">Elongation factor</keyword>
<dbReference type="InterPro" id="IPR018101">
    <property type="entry name" value="Transl_elong_Ts_CS"/>
</dbReference>
<comment type="function">
    <text evidence="6 7">Associates with the EF-Tu.GDP complex and induces the exchange of GDP to GTP. It remains bound to the aminoacyl-tRNA.EF-Tu.GTP complex up to the GTP hydrolysis stage on the ribosome.</text>
</comment>
<evidence type="ECO:0000256" key="2">
    <source>
        <dbReference type="ARBA" id="ARBA00016956"/>
    </source>
</evidence>
<protein>
    <recommendedName>
        <fullName evidence="2 6">Elongation factor Ts</fullName>
        <shortName evidence="6">EF-Ts</shortName>
    </recommendedName>
</protein>
<dbReference type="Pfam" id="PF00889">
    <property type="entry name" value="EF_TS"/>
    <property type="match status" value="1"/>
</dbReference>
<keyword evidence="3 6" id="KW-0963">Cytoplasm</keyword>
<dbReference type="InterPro" id="IPR014039">
    <property type="entry name" value="Transl_elong_EFTs/EF1B_dimer"/>
</dbReference>
<keyword evidence="5 6" id="KW-0648">Protein biosynthesis</keyword>
<evidence type="ECO:0000256" key="1">
    <source>
        <dbReference type="ARBA" id="ARBA00005532"/>
    </source>
</evidence>
<dbReference type="EMBL" id="FNOY01000013">
    <property type="protein sequence ID" value="SDX95001.1"/>
    <property type="molecule type" value="Genomic_DNA"/>
</dbReference>
<feature type="region of interest" description="Involved in Mg(2+) ion dislocation from EF-Tu" evidence="6">
    <location>
        <begin position="82"/>
        <end position="85"/>
    </location>
</feature>
<dbReference type="FunFam" id="1.10.8.10:FF:000001">
    <property type="entry name" value="Elongation factor Ts"/>
    <property type="match status" value="1"/>
</dbReference>
<dbReference type="NCBIfam" id="TIGR00116">
    <property type="entry name" value="tsf"/>
    <property type="match status" value="1"/>
</dbReference>
<reference evidence="10 11" key="1">
    <citation type="submission" date="2016-10" db="EMBL/GenBank/DDBJ databases">
        <authorList>
            <person name="de Groot N.N."/>
        </authorList>
    </citation>
    <scope>NUCLEOTIDE SEQUENCE [LARGE SCALE GENOMIC DNA]</scope>
    <source>
        <strain evidence="10 11">Nm1</strain>
    </source>
</reference>
<dbReference type="RefSeq" id="WP_090412730.1">
    <property type="nucleotide sequence ID" value="NZ_FNOY01000013.1"/>
</dbReference>
<dbReference type="SUPFAM" id="SSF54713">
    <property type="entry name" value="Elongation factor Ts (EF-Ts), dimerisation domain"/>
    <property type="match status" value="2"/>
</dbReference>
<dbReference type="Gene3D" id="3.30.479.20">
    <property type="entry name" value="Elongation factor Ts, dimerisation domain"/>
    <property type="match status" value="2"/>
</dbReference>
<organism evidence="10 11">
    <name type="scientific">Nitrosomonas halophila</name>
    <dbReference type="NCBI Taxonomy" id="44576"/>
    <lineage>
        <taxon>Bacteria</taxon>
        <taxon>Pseudomonadati</taxon>
        <taxon>Pseudomonadota</taxon>
        <taxon>Betaproteobacteria</taxon>
        <taxon>Nitrosomonadales</taxon>
        <taxon>Nitrosomonadaceae</taxon>
        <taxon>Nitrosomonas</taxon>
    </lineage>
</organism>
<dbReference type="GO" id="GO:0005737">
    <property type="term" value="C:cytoplasm"/>
    <property type="evidence" value="ECO:0007669"/>
    <property type="project" value="UniProtKB-SubCell"/>
</dbReference>
<evidence type="ECO:0000313" key="11">
    <source>
        <dbReference type="Proteomes" id="UP000198640"/>
    </source>
</evidence>
<dbReference type="CDD" id="cd14275">
    <property type="entry name" value="UBA_EF-Ts"/>
    <property type="match status" value="1"/>
</dbReference>
<dbReference type="GO" id="GO:0003746">
    <property type="term" value="F:translation elongation factor activity"/>
    <property type="evidence" value="ECO:0007669"/>
    <property type="project" value="UniProtKB-UniRule"/>
</dbReference>
<dbReference type="PROSITE" id="PS01127">
    <property type="entry name" value="EF_TS_2"/>
    <property type="match status" value="1"/>
</dbReference>
<dbReference type="OrthoDB" id="9808348at2"/>
<proteinExistence type="inferred from homology"/>
<evidence type="ECO:0000256" key="8">
    <source>
        <dbReference type="RuleBase" id="RU000643"/>
    </source>
</evidence>
<evidence type="ECO:0000256" key="7">
    <source>
        <dbReference type="RuleBase" id="RU000642"/>
    </source>
</evidence>
<evidence type="ECO:0000256" key="4">
    <source>
        <dbReference type="ARBA" id="ARBA00022768"/>
    </source>
</evidence>
<dbReference type="InterPro" id="IPR001816">
    <property type="entry name" value="Transl_elong_EFTs/EF1B"/>
</dbReference>
<name>A0A1H3FVK9_9PROT</name>
<comment type="similarity">
    <text evidence="1 6 7">Belongs to the EF-Ts family.</text>
</comment>
<feature type="domain" description="Translation elongation factor EFTs/EF1B dimerisation" evidence="9">
    <location>
        <begin position="73"/>
        <end position="273"/>
    </location>
</feature>
<sequence>MAEITASMVKELRELTGLGMMECKKALSEADGDMKAAEDLLRIKSGAKASKAAGRIAAEGVVSGFVSADGKRGALVEINCETDFVAKNEDFINFAKSLAQLMVDRNVSDVAALTEMALSEGETVEAARKALVMKLGENISLRRGANYETEGQLAMYLHGSRIGVLLDYSGGDEVLGKDLAMHVAASKPVCVSSAQVSADLLARERQIFAAQAAESGKPANIVEKMVEGRVAKYLAEVTLLGQPFVKNPEQTVEKLLAEKSAKVNRFALFVVGEGIEKKSDDFAAEVMAQVGQSK</sequence>
<dbReference type="PANTHER" id="PTHR11741">
    <property type="entry name" value="ELONGATION FACTOR TS"/>
    <property type="match status" value="1"/>
</dbReference>
<evidence type="ECO:0000256" key="6">
    <source>
        <dbReference type="HAMAP-Rule" id="MF_00050"/>
    </source>
</evidence>